<dbReference type="GO" id="GO:0005737">
    <property type="term" value="C:cytoplasm"/>
    <property type="evidence" value="ECO:0007669"/>
    <property type="project" value="TreeGrafter"/>
</dbReference>
<dbReference type="InterPro" id="IPR023582">
    <property type="entry name" value="Impact"/>
</dbReference>
<dbReference type="InterPro" id="IPR015269">
    <property type="entry name" value="UPF0029_Impact_C"/>
</dbReference>
<evidence type="ECO:0000259" key="2">
    <source>
        <dbReference type="Pfam" id="PF01205"/>
    </source>
</evidence>
<feature type="domain" description="Impact N-terminal" evidence="2">
    <location>
        <begin position="19"/>
        <end position="126"/>
    </location>
</feature>
<dbReference type="InterPro" id="IPR020569">
    <property type="entry name" value="UPF0029_Impact_CS"/>
</dbReference>
<dbReference type="Pfam" id="PF01205">
    <property type="entry name" value="Impact_N"/>
    <property type="match status" value="1"/>
</dbReference>
<comment type="similarity">
    <text evidence="1">Belongs to the IMPACT family.</text>
</comment>
<dbReference type="AlphaFoldDB" id="A0A1M2UW98"/>
<dbReference type="OrthoDB" id="9813771at2"/>
<dbReference type="GO" id="GO:0006446">
    <property type="term" value="P:regulation of translational initiation"/>
    <property type="evidence" value="ECO:0007669"/>
    <property type="project" value="TreeGrafter"/>
</dbReference>
<protein>
    <submittedName>
        <fullName evidence="4">YigZ family protein</fullName>
    </submittedName>
</protein>
<evidence type="ECO:0000313" key="5">
    <source>
        <dbReference type="Proteomes" id="UP000183986"/>
    </source>
</evidence>
<name>A0A1M2UW98_MARNT</name>
<dbReference type="Proteomes" id="UP000183986">
    <property type="component" value="Unassembled WGS sequence"/>
</dbReference>
<comment type="caution">
    <text evidence="4">The sequence shown here is derived from an EMBL/GenBank/DDBJ whole genome shotgun (WGS) entry which is preliminary data.</text>
</comment>
<dbReference type="PROSITE" id="PS00910">
    <property type="entry name" value="UPF0029"/>
    <property type="match status" value="1"/>
</dbReference>
<keyword evidence="5" id="KW-1185">Reference proteome</keyword>
<evidence type="ECO:0000313" key="4">
    <source>
        <dbReference type="EMBL" id="OJS99618.1"/>
    </source>
</evidence>
<organism evidence="4 5">
    <name type="scientific">Marinobacter nauticus</name>
    <name type="common">Marinobacter hydrocarbonoclasticus</name>
    <name type="synonym">Marinobacter aquaeolei</name>
    <dbReference type="NCBI Taxonomy" id="2743"/>
    <lineage>
        <taxon>Bacteria</taxon>
        <taxon>Pseudomonadati</taxon>
        <taxon>Pseudomonadota</taxon>
        <taxon>Gammaproteobacteria</taxon>
        <taxon>Pseudomonadales</taxon>
        <taxon>Marinobacteraceae</taxon>
        <taxon>Marinobacter</taxon>
    </lineage>
</organism>
<sequence length="201" mass="22200">MSKDYPVPSGYLERETEVKKSRFIARVYPVSSRDEVREHVARAHQDYPDARHVCWAYQIGRPGSAAEAAMNDDGEPSGTAGKPILNVIQHKDMGDVLVIVVRYFGGIKLGAGGLVRAYAGAAESVLSEVGRTIQQSRVQAEVVLGFADEQPLRHWCDGHEGHIESIQYSNRVNARVSVPQARASEFAAFCDAQKLDYRLET</sequence>
<dbReference type="PANTHER" id="PTHR16301">
    <property type="entry name" value="IMPACT-RELATED"/>
    <property type="match status" value="1"/>
</dbReference>
<dbReference type="Gene3D" id="3.30.230.30">
    <property type="entry name" value="Impact, N-terminal domain"/>
    <property type="match status" value="1"/>
</dbReference>
<dbReference type="InterPro" id="IPR036956">
    <property type="entry name" value="Impact_N_sf"/>
</dbReference>
<evidence type="ECO:0000256" key="1">
    <source>
        <dbReference type="ARBA" id="ARBA00007665"/>
    </source>
</evidence>
<dbReference type="EMBL" id="MPKY01000001">
    <property type="protein sequence ID" value="OJS99618.1"/>
    <property type="molecule type" value="Genomic_DNA"/>
</dbReference>
<dbReference type="PANTHER" id="PTHR16301:SF20">
    <property type="entry name" value="IMPACT FAMILY MEMBER YIGZ"/>
    <property type="match status" value="1"/>
</dbReference>
<gene>
    <name evidence="4" type="ORF">BEE62_05705</name>
</gene>
<proteinExistence type="inferred from homology"/>
<dbReference type="SUPFAM" id="SSF54211">
    <property type="entry name" value="Ribosomal protein S5 domain 2-like"/>
    <property type="match status" value="1"/>
</dbReference>
<dbReference type="Pfam" id="PF09186">
    <property type="entry name" value="DUF1949"/>
    <property type="match status" value="1"/>
</dbReference>
<feature type="domain" description="UPF0029" evidence="3">
    <location>
        <begin position="143"/>
        <end position="188"/>
    </location>
</feature>
<dbReference type="InterPro" id="IPR001498">
    <property type="entry name" value="Impact_N"/>
</dbReference>
<dbReference type="NCBIfam" id="TIGR00257">
    <property type="entry name" value="IMPACT_YIGZ"/>
    <property type="match status" value="1"/>
</dbReference>
<reference evidence="4" key="1">
    <citation type="submission" date="2016-11" db="EMBL/GenBank/DDBJ databases">
        <title>Draft Genome Sequence of Marinobacter hydrocarbonoclasticus strain STW2, a polyaromatic aromatic hydrocarbon degrading and denitrifying bacterium from rhizosphere of Seagrass Enhalus acodoides.</title>
        <authorList>
            <person name="Ling J."/>
            <person name="Dong J."/>
        </authorList>
    </citation>
    <scope>NUCLEOTIDE SEQUENCE [LARGE SCALE GENOMIC DNA]</scope>
    <source>
        <strain evidence="4">STW2</strain>
    </source>
</reference>
<dbReference type="InterPro" id="IPR015796">
    <property type="entry name" value="Impact_YigZ-like"/>
</dbReference>
<dbReference type="InterPro" id="IPR020568">
    <property type="entry name" value="Ribosomal_Su5_D2-typ_SF"/>
</dbReference>
<dbReference type="RefSeq" id="WP_072676615.1">
    <property type="nucleotide sequence ID" value="NZ_MPKY01000001.1"/>
</dbReference>
<accession>A0A1M2UW98</accession>
<evidence type="ECO:0000259" key="3">
    <source>
        <dbReference type="Pfam" id="PF09186"/>
    </source>
</evidence>